<dbReference type="GO" id="GO:0005737">
    <property type="term" value="C:cytoplasm"/>
    <property type="evidence" value="ECO:0007669"/>
    <property type="project" value="TreeGrafter"/>
</dbReference>
<feature type="binding site" evidence="12">
    <location>
        <begin position="54"/>
        <end position="62"/>
    </location>
    <ligand>
        <name>ATP</name>
        <dbReference type="ChEBI" id="CHEBI:30616"/>
    </ligand>
</feature>
<protein>
    <recommendedName>
        <fullName evidence="3">[RNA-polymerase]-subunit kinase</fullName>
        <ecNumber evidence="3">2.7.11.23</ecNumber>
    </recommendedName>
</protein>
<evidence type="ECO:0000259" key="16">
    <source>
        <dbReference type="PROSITE" id="PS50011"/>
    </source>
</evidence>
<feature type="region of interest" description="Disordered" evidence="15">
    <location>
        <begin position="333"/>
        <end position="410"/>
    </location>
</feature>
<evidence type="ECO:0000256" key="12">
    <source>
        <dbReference type="PIRSR" id="PIRSR637770-2"/>
    </source>
</evidence>
<dbReference type="STRING" id="578462.A0A0L0T3E1"/>
<feature type="binding site" evidence="12">
    <location>
        <position position="77"/>
    </location>
    <ligand>
        <name>ATP</name>
        <dbReference type="ChEBI" id="CHEBI:30616"/>
    </ligand>
</feature>
<keyword evidence="10" id="KW-0539">Nucleus</keyword>
<proteinExistence type="inferred from homology"/>
<dbReference type="InterPro" id="IPR008271">
    <property type="entry name" value="Ser/Thr_kinase_AS"/>
</dbReference>
<evidence type="ECO:0000256" key="8">
    <source>
        <dbReference type="ARBA" id="ARBA00022777"/>
    </source>
</evidence>
<keyword evidence="8 17" id="KW-0418">Kinase</keyword>
<gene>
    <name evidence="17" type="ORF">AMAG_13950</name>
</gene>
<dbReference type="GO" id="GO:0045944">
    <property type="term" value="P:positive regulation of transcription by RNA polymerase II"/>
    <property type="evidence" value="ECO:0007669"/>
    <property type="project" value="TreeGrafter"/>
</dbReference>
<feature type="binding site" evidence="13">
    <location>
        <position position="78"/>
    </location>
    <ligand>
        <name>ATP</name>
        <dbReference type="ChEBI" id="CHEBI:30616"/>
    </ligand>
</feature>
<dbReference type="GO" id="GO:0070985">
    <property type="term" value="C:transcription factor TFIIK complex"/>
    <property type="evidence" value="ECO:0007669"/>
    <property type="project" value="InterPro"/>
</dbReference>
<keyword evidence="9 12" id="KW-0067">ATP-binding</keyword>
<dbReference type="VEuPathDB" id="FungiDB:AMAG_13950"/>
<evidence type="ECO:0000256" key="3">
    <source>
        <dbReference type="ARBA" id="ARBA00012409"/>
    </source>
</evidence>
<feature type="compositionally biased region" description="Pro residues" evidence="15">
    <location>
        <begin position="1"/>
        <end position="17"/>
    </location>
</feature>
<feature type="compositionally biased region" description="Basic and acidic residues" evidence="15">
    <location>
        <begin position="40"/>
        <end position="50"/>
    </location>
</feature>
<dbReference type="Pfam" id="PF00069">
    <property type="entry name" value="Pkinase"/>
    <property type="match status" value="1"/>
</dbReference>
<keyword evidence="5" id="KW-0597">Phosphoprotein</keyword>
<dbReference type="FunFam" id="1.10.510.10:FF:000624">
    <property type="entry name" value="Mitogen-activated protein kinase"/>
    <property type="match status" value="1"/>
</dbReference>
<dbReference type="CDD" id="cd07841">
    <property type="entry name" value="STKc_CDK7"/>
    <property type="match status" value="1"/>
</dbReference>
<dbReference type="AlphaFoldDB" id="A0A0L0T3E1"/>
<evidence type="ECO:0000256" key="2">
    <source>
        <dbReference type="ARBA" id="ARBA00006485"/>
    </source>
</evidence>
<feature type="domain" description="Protein kinase" evidence="16">
    <location>
        <begin position="48"/>
        <end position="336"/>
    </location>
</feature>
<dbReference type="PROSITE" id="PS00108">
    <property type="entry name" value="PROTEIN_KINASE_ST"/>
    <property type="match status" value="1"/>
</dbReference>
<dbReference type="GO" id="GO:0005524">
    <property type="term" value="F:ATP binding"/>
    <property type="evidence" value="ECO:0007669"/>
    <property type="project" value="UniProtKB-UniRule"/>
</dbReference>
<evidence type="ECO:0000313" key="18">
    <source>
        <dbReference type="Proteomes" id="UP000054350"/>
    </source>
</evidence>
<evidence type="ECO:0000313" key="17">
    <source>
        <dbReference type="EMBL" id="KNE69079.1"/>
    </source>
</evidence>
<dbReference type="PROSITE" id="PS00107">
    <property type="entry name" value="PROTEIN_KINASE_ATP"/>
    <property type="match status" value="1"/>
</dbReference>
<evidence type="ECO:0000256" key="11">
    <source>
        <dbReference type="PIRSR" id="PIRSR637770-1"/>
    </source>
</evidence>
<evidence type="ECO:0000256" key="10">
    <source>
        <dbReference type="ARBA" id="ARBA00023242"/>
    </source>
</evidence>
<keyword evidence="18" id="KW-1185">Reference proteome</keyword>
<dbReference type="InterPro" id="IPR011009">
    <property type="entry name" value="Kinase-like_dom_sf"/>
</dbReference>
<dbReference type="InterPro" id="IPR000719">
    <property type="entry name" value="Prot_kinase_dom"/>
</dbReference>
<organism evidence="17 18">
    <name type="scientific">Allomyces macrogynus (strain ATCC 38327)</name>
    <name type="common">Allomyces javanicus var. macrogynus</name>
    <dbReference type="NCBI Taxonomy" id="578462"/>
    <lineage>
        <taxon>Eukaryota</taxon>
        <taxon>Fungi</taxon>
        <taxon>Fungi incertae sedis</taxon>
        <taxon>Blastocladiomycota</taxon>
        <taxon>Blastocladiomycetes</taxon>
        <taxon>Blastocladiales</taxon>
        <taxon>Blastocladiaceae</taxon>
        <taxon>Allomyces</taxon>
    </lineage>
</organism>
<comment type="subcellular location">
    <subcellularLocation>
        <location evidence="1">Nucleus</location>
    </subcellularLocation>
</comment>
<dbReference type="PANTHER" id="PTHR24056">
    <property type="entry name" value="CELL DIVISION PROTEIN KINASE"/>
    <property type="match status" value="1"/>
</dbReference>
<reference evidence="17 18" key="1">
    <citation type="submission" date="2009-11" db="EMBL/GenBank/DDBJ databases">
        <title>Annotation of Allomyces macrogynus ATCC 38327.</title>
        <authorList>
            <consortium name="The Broad Institute Genome Sequencing Platform"/>
            <person name="Russ C."/>
            <person name="Cuomo C."/>
            <person name="Burger G."/>
            <person name="Gray M.W."/>
            <person name="Holland P.W.H."/>
            <person name="King N."/>
            <person name="Lang F.B.F."/>
            <person name="Roger A.J."/>
            <person name="Ruiz-Trillo I."/>
            <person name="Young S.K."/>
            <person name="Zeng Q."/>
            <person name="Gargeya S."/>
            <person name="Fitzgerald M."/>
            <person name="Haas B."/>
            <person name="Abouelleil A."/>
            <person name="Alvarado L."/>
            <person name="Arachchi H.M."/>
            <person name="Berlin A."/>
            <person name="Chapman S.B."/>
            <person name="Gearin G."/>
            <person name="Goldberg J."/>
            <person name="Griggs A."/>
            <person name="Gujja S."/>
            <person name="Hansen M."/>
            <person name="Heiman D."/>
            <person name="Howarth C."/>
            <person name="Larimer J."/>
            <person name="Lui A."/>
            <person name="MacDonald P.J.P."/>
            <person name="McCowen C."/>
            <person name="Montmayeur A."/>
            <person name="Murphy C."/>
            <person name="Neiman D."/>
            <person name="Pearson M."/>
            <person name="Priest M."/>
            <person name="Roberts A."/>
            <person name="Saif S."/>
            <person name="Shea T."/>
            <person name="Sisk P."/>
            <person name="Stolte C."/>
            <person name="Sykes S."/>
            <person name="Wortman J."/>
            <person name="Nusbaum C."/>
            <person name="Birren B."/>
        </authorList>
    </citation>
    <scope>NUCLEOTIDE SEQUENCE [LARGE SCALE GENOMIC DNA]</scope>
    <source>
        <strain evidence="17 18">ATCC 38327</strain>
    </source>
</reference>
<dbReference type="EMBL" id="GG745359">
    <property type="protein sequence ID" value="KNE69079.1"/>
    <property type="molecule type" value="Genomic_DNA"/>
</dbReference>
<evidence type="ECO:0000256" key="1">
    <source>
        <dbReference type="ARBA" id="ARBA00004123"/>
    </source>
</evidence>
<keyword evidence="7 12" id="KW-0547">Nucleotide-binding</keyword>
<evidence type="ECO:0000256" key="7">
    <source>
        <dbReference type="ARBA" id="ARBA00022741"/>
    </source>
</evidence>
<dbReference type="GO" id="GO:0008353">
    <property type="term" value="F:RNA polymerase II CTD heptapeptide repeat kinase activity"/>
    <property type="evidence" value="ECO:0007669"/>
    <property type="project" value="UniProtKB-EC"/>
</dbReference>
<evidence type="ECO:0000256" key="4">
    <source>
        <dbReference type="ARBA" id="ARBA00022527"/>
    </source>
</evidence>
<feature type="region of interest" description="Disordered" evidence="15">
    <location>
        <begin position="1"/>
        <end position="50"/>
    </location>
</feature>
<keyword evidence="6" id="KW-0808">Transferase</keyword>
<dbReference type="PROSITE" id="PS50011">
    <property type="entry name" value="PROTEIN_KINASE_DOM"/>
    <property type="match status" value="1"/>
</dbReference>
<dbReference type="OMA" id="CLESEYF"/>
<dbReference type="Gene3D" id="1.10.510.10">
    <property type="entry name" value="Transferase(Phosphotransferase) domain 1"/>
    <property type="match status" value="1"/>
</dbReference>
<dbReference type="eggNOG" id="KOG0659">
    <property type="taxonomic scope" value="Eukaryota"/>
</dbReference>
<dbReference type="PANTHER" id="PTHR24056:SF0">
    <property type="entry name" value="CYCLIN-DEPENDENT KINASE 7"/>
    <property type="match status" value="1"/>
</dbReference>
<dbReference type="EC" id="2.7.11.23" evidence="3"/>
<dbReference type="GO" id="GO:0004693">
    <property type="term" value="F:cyclin-dependent protein serine/threonine kinase activity"/>
    <property type="evidence" value="ECO:0007669"/>
    <property type="project" value="TreeGrafter"/>
</dbReference>
<dbReference type="SMART" id="SM00220">
    <property type="entry name" value="S_TKc"/>
    <property type="match status" value="1"/>
</dbReference>
<name>A0A0L0T3E1_ALLM3</name>
<feature type="active site" description="Proton acceptor" evidence="11">
    <location>
        <position position="174"/>
    </location>
</feature>
<dbReference type="InterPro" id="IPR037770">
    <property type="entry name" value="CDK7"/>
</dbReference>
<dbReference type="Proteomes" id="UP000054350">
    <property type="component" value="Unassembled WGS sequence"/>
</dbReference>
<dbReference type="OrthoDB" id="1732493at2759"/>
<sequence>MTSSQPLPPAASTPGPAPTTAAATSADDHLSATARPRAMTAEERSKRYRREEEVGRGGYAIVYKGRDTSTNRVVAIKKIKMGLFMQSSEMGMDLSAIRELKALQELHHPNVVELIDVFRKGPNLHLVLEFLDTDLDRLIKDKSLVFQAGDIKAWMLMMMRGLAWCHKNWILHRDLKPNNLLISSTGQLKLADFGLARDFGQDPVMGRPMTPQVITIFYRPPELLLGAKYYSYAVDIWSAACIFAELMLRVPFLAGEKETDLAQLTAIFQALGTPTADDWPALPALAPVSWHPYPKKPLAGYFGGAANDALALLERMFTYNPVLRPAAEDVLDDPYFTNLPRPTRADRLPRPAPPPPRQVAARRVLGDPARAREGLAPGARRARPPPPAGGAGGAGGAPLGEKPRKMQRVA</sequence>
<dbReference type="InterPro" id="IPR017441">
    <property type="entry name" value="Protein_kinase_ATP_BS"/>
</dbReference>
<evidence type="ECO:0000256" key="15">
    <source>
        <dbReference type="SAM" id="MobiDB-lite"/>
    </source>
</evidence>
<feature type="compositionally biased region" description="Gly residues" evidence="15">
    <location>
        <begin position="389"/>
        <end position="398"/>
    </location>
</feature>
<dbReference type="SUPFAM" id="SSF56112">
    <property type="entry name" value="Protein kinase-like (PK-like)"/>
    <property type="match status" value="1"/>
</dbReference>
<comment type="similarity">
    <text evidence="2">Belongs to the protein kinase superfamily. CMGC Ser/Thr protein kinase family. CDC2/CDKX subfamily.</text>
</comment>
<accession>A0A0L0T3E1</accession>
<evidence type="ECO:0000256" key="5">
    <source>
        <dbReference type="ARBA" id="ARBA00022553"/>
    </source>
</evidence>
<evidence type="ECO:0000256" key="9">
    <source>
        <dbReference type="ARBA" id="ARBA00022840"/>
    </source>
</evidence>
<evidence type="ECO:0000256" key="14">
    <source>
        <dbReference type="RuleBase" id="RU000304"/>
    </source>
</evidence>
<reference evidence="18" key="2">
    <citation type="submission" date="2009-11" db="EMBL/GenBank/DDBJ databases">
        <title>The Genome Sequence of Allomyces macrogynus strain ATCC 38327.</title>
        <authorList>
            <consortium name="The Broad Institute Genome Sequencing Platform"/>
            <person name="Russ C."/>
            <person name="Cuomo C."/>
            <person name="Shea T."/>
            <person name="Young S.K."/>
            <person name="Zeng Q."/>
            <person name="Koehrsen M."/>
            <person name="Haas B."/>
            <person name="Borodovsky M."/>
            <person name="Guigo R."/>
            <person name="Alvarado L."/>
            <person name="Berlin A."/>
            <person name="Borenstein D."/>
            <person name="Chen Z."/>
            <person name="Engels R."/>
            <person name="Freedman E."/>
            <person name="Gellesch M."/>
            <person name="Goldberg J."/>
            <person name="Griggs A."/>
            <person name="Gujja S."/>
            <person name="Heiman D."/>
            <person name="Hepburn T."/>
            <person name="Howarth C."/>
            <person name="Jen D."/>
            <person name="Larson L."/>
            <person name="Lewis B."/>
            <person name="Mehta T."/>
            <person name="Park D."/>
            <person name="Pearson M."/>
            <person name="Roberts A."/>
            <person name="Saif S."/>
            <person name="Shenoy N."/>
            <person name="Sisk P."/>
            <person name="Stolte C."/>
            <person name="Sykes S."/>
            <person name="Walk T."/>
            <person name="White J."/>
            <person name="Yandava C."/>
            <person name="Burger G."/>
            <person name="Gray M.W."/>
            <person name="Holland P.W.H."/>
            <person name="King N."/>
            <person name="Lang F.B.F."/>
            <person name="Roger A.J."/>
            <person name="Ruiz-Trillo I."/>
            <person name="Lander E."/>
            <person name="Nusbaum C."/>
        </authorList>
    </citation>
    <scope>NUCLEOTIDE SEQUENCE [LARGE SCALE GENOMIC DNA]</scope>
    <source>
        <strain evidence="18">ATCC 38327</strain>
    </source>
</reference>
<evidence type="ECO:0000256" key="13">
    <source>
        <dbReference type="PROSITE-ProRule" id="PRU10141"/>
    </source>
</evidence>
<dbReference type="Gene3D" id="3.30.200.20">
    <property type="entry name" value="Phosphorylase Kinase, domain 1"/>
    <property type="match status" value="1"/>
</dbReference>
<keyword evidence="4 14" id="KW-0723">Serine/threonine-protein kinase</keyword>
<dbReference type="InterPro" id="IPR050108">
    <property type="entry name" value="CDK"/>
</dbReference>
<evidence type="ECO:0000256" key="6">
    <source>
        <dbReference type="ARBA" id="ARBA00022679"/>
    </source>
</evidence>